<dbReference type="InParanoid" id="A0A409XQ09"/>
<evidence type="ECO:0000313" key="2">
    <source>
        <dbReference type="Proteomes" id="UP000283269"/>
    </source>
</evidence>
<dbReference type="Proteomes" id="UP000283269">
    <property type="component" value="Unassembled WGS sequence"/>
</dbReference>
<evidence type="ECO:0000313" key="1">
    <source>
        <dbReference type="EMBL" id="PPQ92804.1"/>
    </source>
</evidence>
<accession>A0A409XQ09</accession>
<gene>
    <name evidence="1" type="ORF">CVT25_004062</name>
</gene>
<dbReference type="EMBL" id="NHYD01000964">
    <property type="protein sequence ID" value="PPQ92804.1"/>
    <property type="molecule type" value="Genomic_DNA"/>
</dbReference>
<protein>
    <submittedName>
        <fullName evidence="1">Uncharacterized protein</fullName>
    </submittedName>
</protein>
<organism evidence="1 2">
    <name type="scientific">Psilocybe cyanescens</name>
    <dbReference type="NCBI Taxonomy" id="93625"/>
    <lineage>
        <taxon>Eukaryota</taxon>
        <taxon>Fungi</taxon>
        <taxon>Dikarya</taxon>
        <taxon>Basidiomycota</taxon>
        <taxon>Agaricomycotina</taxon>
        <taxon>Agaricomycetes</taxon>
        <taxon>Agaricomycetidae</taxon>
        <taxon>Agaricales</taxon>
        <taxon>Agaricineae</taxon>
        <taxon>Strophariaceae</taxon>
        <taxon>Psilocybe</taxon>
    </lineage>
</organism>
<proteinExistence type="predicted"/>
<comment type="caution">
    <text evidence="1">The sequence shown here is derived from an EMBL/GenBank/DDBJ whole genome shotgun (WGS) entry which is preliminary data.</text>
</comment>
<reference evidence="1 2" key="1">
    <citation type="journal article" date="2018" name="Evol. Lett.">
        <title>Horizontal gene cluster transfer increased hallucinogenic mushroom diversity.</title>
        <authorList>
            <person name="Reynolds H.T."/>
            <person name="Vijayakumar V."/>
            <person name="Gluck-Thaler E."/>
            <person name="Korotkin H.B."/>
            <person name="Matheny P.B."/>
            <person name="Slot J.C."/>
        </authorList>
    </citation>
    <scope>NUCLEOTIDE SEQUENCE [LARGE SCALE GENOMIC DNA]</scope>
    <source>
        <strain evidence="1 2">2631</strain>
    </source>
</reference>
<keyword evidence="2" id="KW-1185">Reference proteome</keyword>
<sequence length="110" mass="12516">MRKHWFEACTSSGEEIRDQKPTFSEFYQLAFGQRVLRQLSFARLNNGPALSLVYEPGLDKIIKAFLSETLVGRIDSFNDLIHASQARKNLTHIDHDAVLALLKEAITKLD</sequence>
<name>A0A409XQ09_PSICY</name>
<dbReference type="AlphaFoldDB" id="A0A409XQ09"/>